<organism evidence="4 5">
    <name type="scientific">Diploscapter pachys</name>
    <dbReference type="NCBI Taxonomy" id="2018661"/>
    <lineage>
        <taxon>Eukaryota</taxon>
        <taxon>Metazoa</taxon>
        <taxon>Ecdysozoa</taxon>
        <taxon>Nematoda</taxon>
        <taxon>Chromadorea</taxon>
        <taxon>Rhabditida</taxon>
        <taxon>Rhabditina</taxon>
        <taxon>Rhabditomorpha</taxon>
        <taxon>Rhabditoidea</taxon>
        <taxon>Rhabditidae</taxon>
        <taxon>Diploscapter</taxon>
    </lineage>
</organism>
<evidence type="ECO:0000313" key="5">
    <source>
        <dbReference type="Proteomes" id="UP000218231"/>
    </source>
</evidence>
<dbReference type="SMART" id="SM00741">
    <property type="entry name" value="SapB"/>
    <property type="match status" value="1"/>
</dbReference>
<evidence type="ECO:0000256" key="2">
    <source>
        <dbReference type="SAM" id="SignalP"/>
    </source>
</evidence>
<dbReference type="InterPro" id="IPR008138">
    <property type="entry name" value="SapB_2"/>
</dbReference>
<keyword evidence="1" id="KW-1015">Disulfide bond</keyword>
<dbReference type="Gene3D" id="1.10.225.10">
    <property type="entry name" value="Saposin-like"/>
    <property type="match status" value="1"/>
</dbReference>
<keyword evidence="2" id="KW-0732">Signal</keyword>
<keyword evidence="5" id="KW-1185">Reference proteome</keyword>
<name>A0A2A2L469_9BILA</name>
<dbReference type="InterPro" id="IPR011001">
    <property type="entry name" value="Saposin-like"/>
</dbReference>
<evidence type="ECO:0000256" key="1">
    <source>
        <dbReference type="ARBA" id="ARBA00023157"/>
    </source>
</evidence>
<sequence length="135" mass="15057">MYKYLLALALVAVAFGKIVPGANMKHRPSNADDWDCIFCEIVVSALEEPENRGDADKAEAAVNHECKEVFGFLKFLADDCVAYADKHMDPIVHELDNDTPPEEVCFNLHECEQQNPLKAAIAKAVINQKVNQKKN</sequence>
<dbReference type="Pfam" id="PF03489">
    <property type="entry name" value="SapB_2"/>
    <property type="match status" value="1"/>
</dbReference>
<feature type="signal peptide" evidence="2">
    <location>
        <begin position="1"/>
        <end position="16"/>
    </location>
</feature>
<evidence type="ECO:0000313" key="4">
    <source>
        <dbReference type="EMBL" id="PAV80940.1"/>
    </source>
</evidence>
<dbReference type="PROSITE" id="PS50015">
    <property type="entry name" value="SAP_B"/>
    <property type="match status" value="1"/>
</dbReference>
<accession>A0A2A2L469</accession>
<protein>
    <recommendedName>
        <fullName evidence="3">Saposin B-type domain-containing protein</fullName>
    </recommendedName>
</protein>
<comment type="caution">
    <text evidence="4">The sequence shown here is derived from an EMBL/GenBank/DDBJ whole genome shotgun (WGS) entry which is preliminary data.</text>
</comment>
<dbReference type="Proteomes" id="UP000218231">
    <property type="component" value="Unassembled WGS sequence"/>
</dbReference>
<dbReference type="AlphaFoldDB" id="A0A2A2L469"/>
<evidence type="ECO:0000259" key="3">
    <source>
        <dbReference type="PROSITE" id="PS50015"/>
    </source>
</evidence>
<feature type="domain" description="Saposin B-type" evidence="3">
    <location>
        <begin position="32"/>
        <end position="115"/>
    </location>
</feature>
<reference evidence="4 5" key="1">
    <citation type="journal article" date="2017" name="Curr. Biol.">
        <title>Genome architecture and evolution of a unichromosomal asexual nematode.</title>
        <authorList>
            <person name="Fradin H."/>
            <person name="Zegar C."/>
            <person name="Gutwein M."/>
            <person name="Lucas J."/>
            <person name="Kovtun M."/>
            <person name="Corcoran D."/>
            <person name="Baugh L.R."/>
            <person name="Kiontke K."/>
            <person name="Gunsalus K."/>
            <person name="Fitch D.H."/>
            <person name="Piano F."/>
        </authorList>
    </citation>
    <scope>NUCLEOTIDE SEQUENCE [LARGE SCALE GENOMIC DNA]</scope>
    <source>
        <strain evidence="4">PF1309</strain>
    </source>
</reference>
<dbReference type="SUPFAM" id="SSF47862">
    <property type="entry name" value="Saposin"/>
    <property type="match status" value="1"/>
</dbReference>
<dbReference type="EMBL" id="LIAE01007221">
    <property type="protein sequence ID" value="PAV80940.1"/>
    <property type="molecule type" value="Genomic_DNA"/>
</dbReference>
<dbReference type="InterPro" id="IPR008139">
    <property type="entry name" value="SaposinB_dom"/>
</dbReference>
<gene>
    <name evidence="4" type="ORF">WR25_04775</name>
</gene>
<proteinExistence type="predicted"/>
<feature type="chain" id="PRO_5012155115" description="Saposin B-type domain-containing protein" evidence="2">
    <location>
        <begin position="17"/>
        <end position="135"/>
    </location>
</feature>